<evidence type="ECO:0000313" key="8">
    <source>
        <dbReference type="EMBL" id="CAI9273899.1"/>
    </source>
</evidence>
<evidence type="ECO:0000256" key="1">
    <source>
        <dbReference type="ARBA" id="ARBA00022723"/>
    </source>
</evidence>
<dbReference type="Gene3D" id="3.30.40.10">
    <property type="entry name" value="Zinc/RING finger domain, C3HC4 (zinc finger)"/>
    <property type="match status" value="1"/>
</dbReference>
<accession>A0AA35YH83</accession>
<protein>
    <recommendedName>
        <fullName evidence="7">RING-type domain-containing protein</fullName>
    </recommendedName>
</protein>
<proteinExistence type="predicted"/>
<keyword evidence="2 4" id="KW-0863">Zinc-finger</keyword>
<evidence type="ECO:0000256" key="3">
    <source>
        <dbReference type="ARBA" id="ARBA00022833"/>
    </source>
</evidence>
<evidence type="ECO:0000256" key="2">
    <source>
        <dbReference type="ARBA" id="ARBA00022771"/>
    </source>
</evidence>
<keyword evidence="6" id="KW-0732">Signal</keyword>
<keyword evidence="1" id="KW-0479">Metal-binding</keyword>
<dbReference type="Pfam" id="PF13920">
    <property type="entry name" value="zf-C3HC4_3"/>
    <property type="match status" value="1"/>
</dbReference>
<feature type="domain" description="RING-type" evidence="7">
    <location>
        <begin position="227"/>
        <end position="261"/>
    </location>
</feature>
<dbReference type="PANTHER" id="PTHR42647:SF5">
    <property type="entry name" value="SBP (S-RIBONUCLEASE BINDING PROTEIN) FAMILY PROTEIN"/>
    <property type="match status" value="1"/>
</dbReference>
<evidence type="ECO:0000259" key="7">
    <source>
        <dbReference type="PROSITE" id="PS50089"/>
    </source>
</evidence>
<feature type="chain" id="PRO_5041384408" description="RING-type domain-containing protein" evidence="6">
    <location>
        <begin position="24"/>
        <end position="276"/>
    </location>
</feature>
<evidence type="ECO:0000256" key="5">
    <source>
        <dbReference type="SAM" id="Coils"/>
    </source>
</evidence>
<evidence type="ECO:0000313" key="9">
    <source>
        <dbReference type="Proteomes" id="UP001177003"/>
    </source>
</evidence>
<dbReference type="InterPro" id="IPR001841">
    <property type="entry name" value="Znf_RING"/>
</dbReference>
<sequence>MPPPKFHKVIVCVSVHFIYFLVPHNFSVCNMAPRKNKKKINDDAHCAAAANKRRRIELMNTTTGVPFTNPISQFPSLDLLQQQRTPPPQTTVIHTDLNLSPPSATHQDEEAAVDEDHFNSLLPPQNFLIGYHINQMRLSVEEFWRRNFGEEVKKRQEIEAKLKQKEEVVDRLRQLYHFYEERTFRLEEMLQRRVAEGCSTPAAAVREEEVESIFVDPSSASKTDMACRNCRSRRATMLWLPCRHLCVCLVCERRVKICPICGAKKTESFLINLPLP</sequence>
<evidence type="ECO:0000256" key="6">
    <source>
        <dbReference type="SAM" id="SignalP"/>
    </source>
</evidence>
<name>A0AA35YH83_LACSI</name>
<dbReference type="EMBL" id="OX465078">
    <property type="protein sequence ID" value="CAI9273899.1"/>
    <property type="molecule type" value="Genomic_DNA"/>
</dbReference>
<dbReference type="GO" id="GO:0004842">
    <property type="term" value="F:ubiquitin-protein transferase activity"/>
    <property type="evidence" value="ECO:0007669"/>
    <property type="project" value="TreeGrafter"/>
</dbReference>
<feature type="coiled-coil region" evidence="5">
    <location>
        <begin position="155"/>
        <end position="182"/>
    </location>
</feature>
<gene>
    <name evidence="8" type="ORF">LSALG_LOCUS14018</name>
</gene>
<dbReference type="Proteomes" id="UP001177003">
    <property type="component" value="Chromosome 2"/>
</dbReference>
<dbReference type="AlphaFoldDB" id="A0AA35YH83"/>
<dbReference type="PANTHER" id="PTHR42647">
    <property type="entry name" value="SBP (S-RIBONUCLEASE BINDING PROTEIN) FAMILY PROTEIN"/>
    <property type="match status" value="1"/>
</dbReference>
<feature type="signal peptide" evidence="6">
    <location>
        <begin position="1"/>
        <end position="23"/>
    </location>
</feature>
<keyword evidence="9" id="KW-1185">Reference proteome</keyword>
<dbReference type="GO" id="GO:0008270">
    <property type="term" value="F:zinc ion binding"/>
    <property type="evidence" value="ECO:0007669"/>
    <property type="project" value="UniProtKB-KW"/>
</dbReference>
<reference evidence="8" key="1">
    <citation type="submission" date="2023-04" db="EMBL/GenBank/DDBJ databases">
        <authorList>
            <person name="Vijverberg K."/>
            <person name="Xiong W."/>
            <person name="Schranz E."/>
        </authorList>
    </citation>
    <scope>NUCLEOTIDE SEQUENCE</scope>
</reference>
<keyword evidence="5" id="KW-0175">Coiled coil</keyword>
<dbReference type="CDD" id="cd16649">
    <property type="entry name" value="mRING-HC-C3HC5_CGRF1-like"/>
    <property type="match status" value="1"/>
</dbReference>
<evidence type="ECO:0000256" key="4">
    <source>
        <dbReference type="PROSITE-ProRule" id="PRU00175"/>
    </source>
</evidence>
<dbReference type="PROSITE" id="PS50089">
    <property type="entry name" value="ZF_RING_2"/>
    <property type="match status" value="1"/>
</dbReference>
<dbReference type="InterPro" id="IPR013083">
    <property type="entry name" value="Znf_RING/FYVE/PHD"/>
</dbReference>
<organism evidence="8 9">
    <name type="scientific">Lactuca saligna</name>
    <name type="common">Willowleaf lettuce</name>
    <dbReference type="NCBI Taxonomy" id="75948"/>
    <lineage>
        <taxon>Eukaryota</taxon>
        <taxon>Viridiplantae</taxon>
        <taxon>Streptophyta</taxon>
        <taxon>Embryophyta</taxon>
        <taxon>Tracheophyta</taxon>
        <taxon>Spermatophyta</taxon>
        <taxon>Magnoliopsida</taxon>
        <taxon>eudicotyledons</taxon>
        <taxon>Gunneridae</taxon>
        <taxon>Pentapetalae</taxon>
        <taxon>asterids</taxon>
        <taxon>campanulids</taxon>
        <taxon>Asterales</taxon>
        <taxon>Asteraceae</taxon>
        <taxon>Cichorioideae</taxon>
        <taxon>Cichorieae</taxon>
        <taxon>Lactucinae</taxon>
        <taxon>Lactuca</taxon>
    </lineage>
</organism>
<keyword evidence="3" id="KW-0862">Zinc</keyword>